<dbReference type="Pfam" id="PF13490">
    <property type="entry name" value="zf-HC2"/>
    <property type="match status" value="1"/>
</dbReference>
<reference evidence="4" key="1">
    <citation type="submission" date="2022-11" db="EMBL/GenBank/DDBJ databases">
        <title>Lacrimispora xylanolytica sy1, complete genome.</title>
        <authorList>
            <person name="Choi S."/>
        </authorList>
    </citation>
    <scope>NUCLEOTIDE SEQUENCE</scope>
    <source>
        <strain evidence="4">Sy1</strain>
    </source>
</reference>
<gene>
    <name evidence="4" type="ORF">OW255_17880</name>
</gene>
<keyword evidence="1" id="KW-1133">Transmembrane helix</keyword>
<evidence type="ECO:0000259" key="2">
    <source>
        <dbReference type="Pfam" id="PF13490"/>
    </source>
</evidence>
<feature type="transmembrane region" description="Helical" evidence="1">
    <location>
        <begin position="79"/>
        <end position="100"/>
    </location>
</feature>
<protein>
    <submittedName>
        <fullName evidence="4">DUF4825 domain-containing protein</fullName>
    </submittedName>
</protein>
<feature type="domain" description="Putative zinc-finger" evidence="2">
    <location>
        <begin position="7"/>
        <end position="41"/>
    </location>
</feature>
<evidence type="ECO:0000313" key="4">
    <source>
        <dbReference type="EMBL" id="WAJ23408.1"/>
    </source>
</evidence>
<feature type="domain" description="DUF4825" evidence="3">
    <location>
        <begin position="190"/>
        <end position="276"/>
    </location>
</feature>
<dbReference type="Proteomes" id="UP001163115">
    <property type="component" value="Chromosome"/>
</dbReference>
<evidence type="ECO:0000313" key="5">
    <source>
        <dbReference type="Proteomes" id="UP001163115"/>
    </source>
</evidence>
<proteinExistence type="predicted"/>
<keyword evidence="1" id="KW-0472">Membrane</keyword>
<organism evidence="4 5">
    <name type="scientific">Lacrimispora xylanolytica</name>
    <dbReference type="NCBI Taxonomy" id="29375"/>
    <lineage>
        <taxon>Bacteria</taxon>
        <taxon>Bacillati</taxon>
        <taxon>Bacillota</taxon>
        <taxon>Clostridia</taxon>
        <taxon>Lachnospirales</taxon>
        <taxon>Lachnospiraceae</taxon>
        <taxon>Lacrimispora</taxon>
    </lineage>
</organism>
<sequence length="318" mass="35976">MRNDIPCEVIEDLLPLYADELTQEKTNETIKEHLEGCESCRIKYENMTGQMGTKDIKEEASRKEIDYLKKIRRKNRNKIVLAAFMTMLLGASVVLFKFFIIGFPVENYQTVAEAAGGWLKISGEINDENQAFKGYEIKNGTLIIYGTRASFLNLNRQFTMDYDLKLGDIFVNGELVKSDGTIISKKAMELFKHKNPYIGGMPKNSALAGILEIYQNLGSFTNELQTTTEPYGWTLHFEQEILPANQLKFDSMMESYAAALLSLIENCGEITWTYGSGGQMVTKTYTLQDADKRLGQDVKSFSASPEQVQELLDLLNIK</sequence>
<evidence type="ECO:0000259" key="3">
    <source>
        <dbReference type="Pfam" id="PF16107"/>
    </source>
</evidence>
<dbReference type="Pfam" id="PF16107">
    <property type="entry name" value="DUF4825"/>
    <property type="match status" value="1"/>
</dbReference>
<evidence type="ECO:0000256" key="1">
    <source>
        <dbReference type="SAM" id="Phobius"/>
    </source>
</evidence>
<dbReference type="EMBL" id="CP113524">
    <property type="protein sequence ID" value="WAJ23408.1"/>
    <property type="molecule type" value="Genomic_DNA"/>
</dbReference>
<name>A0ABY7AAU8_9FIRM</name>
<dbReference type="RefSeq" id="WP_268114859.1">
    <property type="nucleotide sequence ID" value="NZ_CP113524.1"/>
</dbReference>
<keyword evidence="1" id="KW-0812">Transmembrane</keyword>
<dbReference type="InterPro" id="IPR032250">
    <property type="entry name" value="DUF4825"/>
</dbReference>
<keyword evidence="5" id="KW-1185">Reference proteome</keyword>
<accession>A0ABY7AAU8</accession>
<dbReference type="InterPro" id="IPR027383">
    <property type="entry name" value="Znf_put"/>
</dbReference>